<dbReference type="Gene3D" id="3.60.20.10">
    <property type="entry name" value="Glutamine Phosphoribosylpyrophosphate, subunit 1, domain 1"/>
    <property type="match status" value="1"/>
</dbReference>
<protein>
    <recommendedName>
        <fullName evidence="2">Glutamine amidotransferase type-2 domain-containing protein</fullName>
    </recommendedName>
</protein>
<comment type="caution">
    <text evidence="1">The sequence shown here is derived from an EMBL/GenBank/DDBJ whole genome shotgun (WGS) entry which is preliminary data.</text>
</comment>
<dbReference type="EMBL" id="DRWN01000031">
    <property type="protein sequence ID" value="HHK68457.1"/>
    <property type="molecule type" value="Genomic_DNA"/>
</dbReference>
<reference evidence="1" key="1">
    <citation type="journal article" date="2020" name="mSystems">
        <title>Genome- and Community-Level Interaction Insights into Carbon Utilization and Element Cycling Functions of Hydrothermarchaeota in Hydrothermal Sediment.</title>
        <authorList>
            <person name="Zhou Z."/>
            <person name="Liu Y."/>
            <person name="Xu W."/>
            <person name="Pan J."/>
            <person name="Luo Z.H."/>
            <person name="Li M."/>
        </authorList>
    </citation>
    <scope>NUCLEOTIDE SEQUENCE [LARGE SCALE GENOMIC DNA]</scope>
    <source>
        <strain evidence="1">SpSt-1056</strain>
    </source>
</reference>
<dbReference type="AlphaFoldDB" id="A0A7C5L7G9"/>
<sequence length="292" mass="32305">MCRMVVLRFNDAGRDFAADVFDALVQASKDDPYLKQITGDDGRHCHGCGFTAALKTSFGWKVTHERFDAEPMLAGEQACKANLEALSEMVEGLKKLTANAKEASVIIHSRRTRNEPRGVHGAHPFKEETLLKAGGQYARAEIYLAHNGGVEKHEIASELNIPSPELYTDSHLYLRYLASKVSLCGVDELPDKLAKAIAESKPLSKSALDLGIMVFPQVSEPLLFAAGYVARKDDVVRWRYYEPVLIEADGLVGYVSSTVRDVLIRRRADAGFRSFDNSLVMLKLPKPSMHAI</sequence>
<organism evidence="1">
    <name type="scientific">Caldiarchaeum subterraneum</name>
    <dbReference type="NCBI Taxonomy" id="311458"/>
    <lineage>
        <taxon>Archaea</taxon>
        <taxon>Nitrososphaerota</taxon>
        <taxon>Candidatus Caldarchaeales</taxon>
        <taxon>Candidatus Caldarchaeaceae</taxon>
        <taxon>Candidatus Caldarchaeum</taxon>
    </lineage>
</organism>
<evidence type="ECO:0008006" key="2">
    <source>
        <dbReference type="Google" id="ProtNLM"/>
    </source>
</evidence>
<gene>
    <name evidence="1" type="ORF">ENM11_04795</name>
</gene>
<proteinExistence type="predicted"/>
<evidence type="ECO:0000313" key="1">
    <source>
        <dbReference type="EMBL" id="HHK68457.1"/>
    </source>
</evidence>
<accession>A0A7C5L7G9</accession>
<name>A0A7C5L7G9_CALS0</name>
<dbReference type="InterPro" id="IPR029055">
    <property type="entry name" value="Ntn_hydrolases_N"/>
</dbReference>